<gene>
    <name evidence="1" type="primary">repA</name>
    <name evidence="1" type="ORF">pVT1_88</name>
</gene>
<reference evidence="1" key="1">
    <citation type="journal article" date="2011" name="PLoS ONE">
        <title>Evidence for the role of horizontal transfer in generating pVT1, a large mosaic conjugative plasmid from the clam pathogen, Vibrio tapetis.</title>
        <authorList>
            <person name="Erauso G."/>
            <person name="Lakhal F."/>
            <person name="Bidault-Toffin A."/>
            <person name="Le Chevalier P."/>
            <person name="Bouloc P."/>
            <person name="Paillard C."/>
            <person name="Jacq A."/>
        </authorList>
    </citation>
    <scope>NUCLEOTIDE SEQUENCE</scope>
    <source>
        <strain evidence="1">CECT4600</strain>
        <plasmid evidence="1">pVT1</plasmid>
    </source>
</reference>
<accession>B2LSD1</accession>
<keyword evidence="1" id="KW-0614">Plasmid</keyword>
<name>B2LSD1_9VIBR</name>
<evidence type="ECO:0000313" key="1">
    <source>
        <dbReference type="EMBL" id="ACB99677.1"/>
    </source>
</evidence>
<proteinExistence type="predicted"/>
<dbReference type="EMBL" id="EU573358">
    <property type="protein sequence ID" value="ACB99677.1"/>
    <property type="molecule type" value="Genomic_DNA"/>
</dbReference>
<sequence length="294" mass="33285">MTMAFRVMPVSVMNLRASLMFADNNASSLTKPEYDKAYRAKRKARKHELIALCHSVVTQKQEESPDFTIGFRCYRLLRSGEIVKLPPEYAVILKSCQDFITNPQRFASLFAWGGAAIHNVQCRTLIAKVLACMMPNTDLIGGRIGLPTEAGLKTISYDQLQEDYALRWGEFISPKAFAKVVKYLQRASYLTSERINVCVDSDEGTVRSAAAYKQFTATFFRDLKVVSYRNISDLIMASRQRMEKKGLRFEWLAFRTIAAGVQEIFNADKLNKTASLVSGWFLPSQRSQAHLSPH</sequence>
<organism evidence="1">
    <name type="scientific">Vibrio tapetis</name>
    <dbReference type="NCBI Taxonomy" id="52443"/>
    <lineage>
        <taxon>Bacteria</taxon>
        <taxon>Pseudomonadati</taxon>
        <taxon>Pseudomonadota</taxon>
        <taxon>Gammaproteobacteria</taxon>
        <taxon>Vibrionales</taxon>
        <taxon>Vibrionaceae</taxon>
        <taxon>Vibrio</taxon>
    </lineage>
</organism>
<protein>
    <submittedName>
        <fullName evidence="1">Putative replication protein</fullName>
    </submittedName>
</protein>
<geneLocation type="plasmid" evidence="1">
    <name>pVT1</name>
</geneLocation>
<dbReference type="AlphaFoldDB" id="B2LSD1"/>